<reference evidence="1" key="1">
    <citation type="journal article" date="2019" name="Sci. Rep.">
        <title>Draft genome of Tanacetum cinerariifolium, the natural source of mosquito coil.</title>
        <authorList>
            <person name="Yamashiro T."/>
            <person name="Shiraishi A."/>
            <person name="Satake H."/>
            <person name="Nakayama K."/>
        </authorList>
    </citation>
    <scope>NUCLEOTIDE SEQUENCE</scope>
</reference>
<dbReference type="AlphaFoldDB" id="A0A699GZ31"/>
<sequence>KRQKEKKLKWWKIDRKTRLEAASRTDNKYMPVC</sequence>
<evidence type="ECO:0000313" key="1">
    <source>
        <dbReference type="EMBL" id="GEW87286.1"/>
    </source>
</evidence>
<accession>A0A699GZ31</accession>
<organism evidence="1">
    <name type="scientific">Tanacetum cinerariifolium</name>
    <name type="common">Dalmatian daisy</name>
    <name type="synonym">Chrysanthemum cinerariifolium</name>
    <dbReference type="NCBI Taxonomy" id="118510"/>
    <lineage>
        <taxon>Eukaryota</taxon>
        <taxon>Viridiplantae</taxon>
        <taxon>Streptophyta</taxon>
        <taxon>Embryophyta</taxon>
        <taxon>Tracheophyta</taxon>
        <taxon>Spermatophyta</taxon>
        <taxon>Magnoliopsida</taxon>
        <taxon>eudicotyledons</taxon>
        <taxon>Gunneridae</taxon>
        <taxon>Pentapetalae</taxon>
        <taxon>asterids</taxon>
        <taxon>campanulids</taxon>
        <taxon>Asterales</taxon>
        <taxon>Asteraceae</taxon>
        <taxon>Asteroideae</taxon>
        <taxon>Anthemideae</taxon>
        <taxon>Anthemidinae</taxon>
        <taxon>Tanacetum</taxon>
    </lineage>
</organism>
<gene>
    <name evidence="1" type="ORF">Tci_259262</name>
</gene>
<dbReference type="EMBL" id="BKCJ010078024">
    <property type="protein sequence ID" value="GEW87286.1"/>
    <property type="molecule type" value="Genomic_DNA"/>
</dbReference>
<protein>
    <submittedName>
        <fullName evidence="1">Uncharacterized protein</fullName>
    </submittedName>
</protein>
<feature type="non-terminal residue" evidence="1">
    <location>
        <position position="1"/>
    </location>
</feature>
<comment type="caution">
    <text evidence="1">The sequence shown here is derived from an EMBL/GenBank/DDBJ whole genome shotgun (WGS) entry which is preliminary data.</text>
</comment>
<name>A0A699GZ31_TANCI</name>
<proteinExistence type="predicted"/>